<name>A0A382B340_9ZZZZ</name>
<accession>A0A382B340</accession>
<protein>
    <submittedName>
        <fullName evidence="1">Uncharacterized protein</fullName>
    </submittedName>
</protein>
<reference evidence="1" key="1">
    <citation type="submission" date="2018-05" db="EMBL/GenBank/DDBJ databases">
        <authorList>
            <person name="Lanie J.A."/>
            <person name="Ng W.-L."/>
            <person name="Kazmierczak K.M."/>
            <person name="Andrzejewski T.M."/>
            <person name="Davidsen T.M."/>
            <person name="Wayne K.J."/>
            <person name="Tettelin H."/>
            <person name="Glass J.I."/>
            <person name="Rusch D."/>
            <person name="Podicherti R."/>
            <person name="Tsui H.-C.T."/>
            <person name="Winkler M.E."/>
        </authorList>
    </citation>
    <scope>NUCLEOTIDE SEQUENCE</scope>
</reference>
<feature type="non-terminal residue" evidence="1">
    <location>
        <position position="29"/>
    </location>
</feature>
<dbReference type="AlphaFoldDB" id="A0A382B340"/>
<organism evidence="1">
    <name type="scientific">marine metagenome</name>
    <dbReference type="NCBI Taxonomy" id="408172"/>
    <lineage>
        <taxon>unclassified sequences</taxon>
        <taxon>metagenomes</taxon>
        <taxon>ecological metagenomes</taxon>
    </lineage>
</organism>
<gene>
    <name evidence="1" type="ORF">METZ01_LOCUS160501</name>
</gene>
<dbReference type="EMBL" id="UINC01027790">
    <property type="protein sequence ID" value="SVB07647.1"/>
    <property type="molecule type" value="Genomic_DNA"/>
</dbReference>
<evidence type="ECO:0000313" key="1">
    <source>
        <dbReference type="EMBL" id="SVB07647.1"/>
    </source>
</evidence>
<proteinExistence type="predicted"/>
<sequence length="29" mass="3445">MAADQSSLFGTLLRGMIRRLIRFYYPVIR</sequence>